<accession>A0A0E9V5Y4</accession>
<keyword evidence="1" id="KW-1133">Transmembrane helix</keyword>
<reference evidence="2" key="1">
    <citation type="submission" date="2014-11" db="EMBL/GenBank/DDBJ databases">
        <authorList>
            <person name="Amaro Gonzalez C."/>
        </authorList>
    </citation>
    <scope>NUCLEOTIDE SEQUENCE</scope>
</reference>
<reference evidence="2" key="2">
    <citation type="journal article" date="2015" name="Fish Shellfish Immunol.">
        <title>Early steps in the European eel (Anguilla anguilla)-Vibrio vulnificus interaction in the gills: Role of the RtxA13 toxin.</title>
        <authorList>
            <person name="Callol A."/>
            <person name="Pajuelo D."/>
            <person name="Ebbesson L."/>
            <person name="Teles M."/>
            <person name="MacKenzie S."/>
            <person name="Amaro C."/>
        </authorList>
    </citation>
    <scope>NUCLEOTIDE SEQUENCE</scope>
</reference>
<feature type="transmembrane region" description="Helical" evidence="1">
    <location>
        <begin position="12"/>
        <end position="29"/>
    </location>
</feature>
<evidence type="ECO:0000256" key="1">
    <source>
        <dbReference type="SAM" id="Phobius"/>
    </source>
</evidence>
<keyword evidence="1" id="KW-0472">Membrane</keyword>
<organism evidence="2">
    <name type="scientific">Anguilla anguilla</name>
    <name type="common">European freshwater eel</name>
    <name type="synonym">Muraena anguilla</name>
    <dbReference type="NCBI Taxonomy" id="7936"/>
    <lineage>
        <taxon>Eukaryota</taxon>
        <taxon>Metazoa</taxon>
        <taxon>Chordata</taxon>
        <taxon>Craniata</taxon>
        <taxon>Vertebrata</taxon>
        <taxon>Euteleostomi</taxon>
        <taxon>Actinopterygii</taxon>
        <taxon>Neopterygii</taxon>
        <taxon>Teleostei</taxon>
        <taxon>Anguilliformes</taxon>
        <taxon>Anguillidae</taxon>
        <taxon>Anguilla</taxon>
    </lineage>
</organism>
<sequence length="31" mass="3663">MNKINLCLSQKLHVHGCTYSAFVFIPFFIQY</sequence>
<evidence type="ECO:0000313" key="2">
    <source>
        <dbReference type="EMBL" id="JAH72668.1"/>
    </source>
</evidence>
<name>A0A0E9V5Y4_ANGAN</name>
<keyword evidence="1" id="KW-0812">Transmembrane</keyword>
<protein>
    <submittedName>
        <fullName evidence="2">Uncharacterized protein</fullName>
    </submittedName>
</protein>
<dbReference type="EMBL" id="GBXM01035909">
    <property type="protein sequence ID" value="JAH72668.1"/>
    <property type="molecule type" value="Transcribed_RNA"/>
</dbReference>
<dbReference type="AlphaFoldDB" id="A0A0E9V5Y4"/>
<proteinExistence type="predicted"/>